<keyword evidence="2" id="KW-1185">Reference proteome</keyword>
<proteinExistence type="predicted"/>
<dbReference type="Proteomes" id="UP000199095">
    <property type="component" value="Unassembled WGS sequence"/>
</dbReference>
<dbReference type="RefSeq" id="WP_093130739.1">
    <property type="nucleotide sequence ID" value="NZ_FOHJ01000001.1"/>
</dbReference>
<reference evidence="2" key="1">
    <citation type="submission" date="2016-10" db="EMBL/GenBank/DDBJ databases">
        <authorList>
            <person name="Varghese N."/>
            <person name="Submissions S."/>
        </authorList>
    </citation>
    <scope>NUCLEOTIDE SEQUENCE [LARGE SCALE GENOMIC DNA]</scope>
    <source>
        <strain evidence="2">CGMCC 1.3566</strain>
    </source>
</reference>
<dbReference type="Gene3D" id="2.50.20.20">
    <property type="match status" value="1"/>
</dbReference>
<protein>
    <recommendedName>
        <fullName evidence="3">Lipoprotein</fullName>
    </recommendedName>
</protein>
<name>A0A1H9Y4C0_9BACI</name>
<dbReference type="STRING" id="237682.SAMN05421676_10121"/>
<sequence length="259" mass="30236">MLLRKLIYILLLLVLFLTGCGTAQESPKKVFQQALKESKDLQSFQVNMDIQQEIQLADMNKPMPMNMTGMAKIQVKPEALYQEMDMMGQKTKVYYVNDQFYVKPSEEDDWMKAPQEVIDQMNQLTQAQASPNKQLSQLEEFINDLEMEEKKDNYAFSIVASGDKMKNYVLEKLKQNKFPENDISEEQLQDFTIDDVKIHFEVDKETYYPQKYSMSMNTSNNQDGETTTNTLIEANYSQFNEIENIKIPEHIKKNAKDLE</sequence>
<evidence type="ECO:0008006" key="3">
    <source>
        <dbReference type="Google" id="ProtNLM"/>
    </source>
</evidence>
<dbReference type="OrthoDB" id="1957331at2"/>
<dbReference type="InterPro" id="IPR046720">
    <property type="entry name" value="DUF6612"/>
</dbReference>
<evidence type="ECO:0000313" key="2">
    <source>
        <dbReference type="Proteomes" id="UP000199095"/>
    </source>
</evidence>
<evidence type="ECO:0000313" key="1">
    <source>
        <dbReference type="EMBL" id="SES63719.1"/>
    </source>
</evidence>
<dbReference type="Pfam" id="PF20316">
    <property type="entry name" value="DUF6612"/>
    <property type="match status" value="1"/>
</dbReference>
<organism evidence="1 2">
    <name type="scientific">Salinibacillus kushneri</name>
    <dbReference type="NCBI Taxonomy" id="237682"/>
    <lineage>
        <taxon>Bacteria</taxon>
        <taxon>Bacillati</taxon>
        <taxon>Bacillota</taxon>
        <taxon>Bacilli</taxon>
        <taxon>Bacillales</taxon>
        <taxon>Bacillaceae</taxon>
        <taxon>Salinibacillus</taxon>
    </lineage>
</organism>
<gene>
    <name evidence="1" type="ORF">SAMN05421676_10121</name>
</gene>
<dbReference type="PROSITE" id="PS51257">
    <property type="entry name" value="PROKAR_LIPOPROTEIN"/>
    <property type="match status" value="1"/>
</dbReference>
<dbReference type="AlphaFoldDB" id="A0A1H9Y4C0"/>
<accession>A0A1H9Y4C0</accession>
<dbReference type="EMBL" id="FOHJ01000001">
    <property type="protein sequence ID" value="SES63719.1"/>
    <property type="molecule type" value="Genomic_DNA"/>
</dbReference>